<protein>
    <submittedName>
        <fullName evidence="2">Uncharacterized protein</fullName>
    </submittedName>
</protein>
<name>A0A7W7MZ25_9ACTN</name>
<evidence type="ECO:0000313" key="2">
    <source>
        <dbReference type="EMBL" id="MBB4776408.1"/>
    </source>
</evidence>
<dbReference type="Proteomes" id="UP000549343">
    <property type="component" value="Unassembled WGS sequence"/>
</dbReference>
<sequence length="37" mass="3562">MSGPEHGAGEQGDEKGRRRKAPPGLAGGTGRSAGGAT</sequence>
<proteinExistence type="predicted"/>
<evidence type="ECO:0000256" key="1">
    <source>
        <dbReference type="SAM" id="MobiDB-lite"/>
    </source>
</evidence>
<gene>
    <name evidence="2" type="ORF">F4557_004826</name>
</gene>
<reference evidence="2 3" key="1">
    <citation type="submission" date="2020-08" db="EMBL/GenBank/DDBJ databases">
        <title>Sequencing the genomes of 1000 actinobacteria strains.</title>
        <authorList>
            <person name="Klenk H.-P."/>
        </authorList>
    </citation>
    <scope>NUCLEOTIDE SEQUENCE [LARGE SCALE GENOMIC DNA]</scope>
    <source>
        <strain evidence="2 3">DSM 44772</strain>
    </source>
</reference>
<feature type="region of interest" description="Disordered" evidence="1">
    <location>
        <begin position="1"/>
        <end position="37"/>
    </location>
</feature>
<organism evidence="2 3">
    <name type="scientific">Actinomadura livida</name>
    <dbReference type="NCBI Taxonomy" id="79909"/>
    <lineage>
        <taxon>Bacteria</taxon>
        <taxon>Bacillati</taxon>
        <taxon>Actinomycetota</taxon>
        <taxon>Actinomycetes</taxon>
        <taxon>Streptosporangiales</taxon>
        <taxon>Thermomonosporaceae</taxon>
        <taxon>Actinomadura</taxon>
    </lineage>
</organism>
<evidence type="ECO:0000313" key="3">
    <source>
        <dbReference type="Proteomes" id="UP000549343"/>
    </source>
</evidence>
<dbReference type="AlphaFoldDB" id="A0A7W7MZ25"/>
<feature type="compositionally biased region" description="Gly residues" evidence="1">
    <location>
        <begin position="25"/>
        <end position="37"/>
    </location>
</feature>
<dbReference type="EMBL" id="JACHMV010000001">
    <property type="protein sequence ID" value="MBB4776408.1"/>
    <property type="molecule type" value="Genomic_DNA"/>
</dbReference>
<accession>A0A7W7MZ25</accession>
<comment type="caution">
    <text evidence="2">The sequence shown here is derived from an EMBL/GenBank/DDBJ whole genome shotgun (WGS) entry which is preliminary data.</text>
</comment>